<accession>A0A356LB33</accession>
<evidence type="ECO:0000313" key="1">
    <source>
        <dbReference type="EMBL" id="HBP28197.1"/>
    </source>
</evidence>
<protein>
    <submittedName>
        <fullName evidence="1">Uncharacterized protein</fullName>
    </submittedName>
</protein>
<proteinExistence type="predicted"/>
<gene>
    <name evidence="1" type="ORF">DD666_02130</name>
</gene>
<dbReference type="EMBL" id="DOEK01000004">
    <property type="protein sequence ID" value="HBP28197.1"/>
    <property type="molecule type" value="Genomic_DNA"/>
</dbReference>
<dbReference type="AlphaFoldDB" id="A0A356LB33"/>
<evidence type="ECO:0000313" key="2">
    <source>
        <dbReference type="Proteomes" id="UP000264036"/>
    </source>
</evidence>
<name>A0A356LB33_9BURK</name>
<organism evidence="1 2">
    <name type="scientific">Advenella kashmirensis</name>
    <dbReference type="NCBI Taxonomy" id="310575"/>
    <lineage>
        <taxon>Bacteria</taxon>
        <taxon>Pseudomonadati</taxon>
        <taxon>Pseudomonadota</taxon>
        <taxon>Betaproteobacteria</taxon>
        <taxon>Burkholderiales</taxon>
        <taxon>Alcaligenaceae</taxon>
    </lineage>
</organism>
<comment type="caution">
    <text evidence="1">The sequence shown here is derived from an EMBL/GenBank/DDBJ whole genome shotgun (WGS) entry which is preliminary data.</text>
</comment>
<sequence>MARYQGTYTDIYKLKATYNVINGKETKTVIGESTQNYKSGMTLNINSGKLEIRAKTLLDTAKVASWDFDNSHDSKADHLSMSIYGSNVNVFGFFMVKALWMAWASGSIVTSNGVALWINANPIQVLYTVGSLSGFTEVEKTKTGKKTRSSGIRMVTVKSEHVKSNKSNVS</sequence>
<dbReference type="Proteomes" id="UP000264036">
    <property type="component" value="Unassembled WGS sequence"/>
</dbReference>
<reference evidence="1 2" key="1">
    <citation type="journal article" date="2018" name="Nat. Biotechnol.">
        <title>A standardized bacterial taxonomy based on genome phylogeny substantially revises the tree of life.</title>
        <authorList>
            <person name="Parks D.H."/>
            <person name="Chuvochina M."/>
            <person name="Waite D.W."/>
            <person name="Rinke C."/>
            <person name="Skarshewski A."/>
            <person name="Chaumeil P.A."/>
            <person name="Hugenholtz P."/>
        </authorList>
    </citation>
    <scope>NUCLEOTIDE SEQUENCE [LARGE SCALE GENOMIC DNA]</scope>
    <source>
        <strain evidence="1">UBA10707</strain>
    </source>
</reference>